<gene>
    <name evidence="16" type="primary">Zscan22</name>
</gene>
<dbReference type="FunFam" id="3.30.160.60:FF:000040">
    <property type="entry name" value="RB associated KRAB zinc finger"/>
    <property type="match status" value="1"/>
</dbReference>
<dbReference type="SUPFAM" id="SSF47353">
    <property type="entry name" value="Retrovirus capsid dimerization domain-like"/>
    <property type="match status" value="1"/>
</dbReference>
<feature type="domain" description="C2H2-type" evidence="14">
    <location>
        <begin position="434"/>
        <end position="461"/>
    </location>
</feature>
<sequence>MAAPKCPSSPVPWEQDSFLRVKVEEEEEEAGFLPGRECSPSPSARLEAARLRFRRFHYAAASGPHEALARLRELCRAWLRPECCSKEQMLELLVLEQFLGVLPPEIQAWVGAQRPKSGDEAALLVEGLTQLLDKRGWEPGAEPKEAGCKQGSSEESGPQDVATEILMGGGSPKSTFVSACEPEEGSESRGQLLGATWMRSAAQEMDFKRALGPHADALEDQADHASDASGSSSNVWPDFPCQEQASAEQKCGPSDSYGTVDTYAPYRCGKCRRTFQNTSALEAHQKSHSRKTPYACTECGKAFSRSTHLAQHQVVHTGAKPHSCKECGKAFSRVTHLTQHRRIHTGEKPYGCEHCGKTFSRSTHLTQHQRVHTGERPYECSECGKAFSQSTHLTQHQRIHTGEKPYRCEACGKAFSDCSALIRHLRIHSGEKPYQCKVCPKAFTQSSSLVEHQRIHTGEKPYKCRDCGKAFSRSSALMVHLKIHVTVTGSSLP</sequence>
<dbReference type="GO" id="GO:0000981">
    <property type="term" value="F:DNA-binding transcription factor activity, RNA polymerase II-specific"/>
    <property type="evidence" value="ECO:0007669"/>
    <property type="project" value="TreeGrafter"/>
</dbReference>
<evidence type="ECO:0000256" key="11">
    <source>
        <dbReference type="PROSITE-ProRule" id="PRU00042"/>
    </source>
</evidence>
<organism evidence="16 17">
    <name type="scientific">Jaculus jaculus</name>
    <name type="common">Lesser Egyptian jerboa</name>
    <dbReference type="NCBI Taxonomy" id="51337"/>
    <lineage>
        <taxon>Eukaryota</taxon>
        <taxon>Metazoa</taxon>
        <taxon>Chordata</taxon>
        <taxon>Craniata</taxon>
        <taxon>Vertebrata</taxon>
        <taxon>Euteleostomi</taxon>
        <taxon>Mammalia</taxon>
        <taxon>Eutheria</taxon>
        <taxon>Euarchontoglires</taxon>
        <taxon>Glires</taxon>
        <taxon>Rodentia</taxon>
        <taxon>Myomorpha</taxon>
        <taxon>Dipodoidea</taxon>
        <taxon>Dipodidae</taxon>
        <taxon>Dipodinae</taxon>
        <taxon>Jaculus</taxon>
    </lineage>
</organism>
<keyword evidence="8" id="KW-0238">DNA-binding</keyword>
<evidence type="ECO:0000256" key="5">
    <source>
        <dbReference type="ARBA" id="ARBA00022771"/>
    </source>
</evidence>
<comment type="similarity">
    <text evidence="2">Belongs to the krueppel C2H2-type zinc-finger protein family.</text>
</comment>
<keyword evidence="6" id="KW-0862">Zinc</keyword>
<feature type="domain" description="C2H2-type" evidence="14">
    <location>
        <begin position="350"/>
        <end position="377"/>
    </location>
</feature>
<dbReference type="Gene3D" id="1.10.4020.10">
    <property type="entry name" value="DNA breaking-rejoining enzymes"/>
    <property type="match status" value="1"/>
</dbReference>
<evidence type="ECO:0000256" key="13">
    <source>
        <dbReference type="SAM" id="MobiDB-lite"/>
    </source>
</evidence>
<dbReference type="PROSITE" id="PS50157">
    <property type="entry name" value="ZINC_FINGER_C2H2_2"/>
    <property type="match status" value="8"/>
</dbReference>
<dbReference type="FunFam" id="3.30.160.60:FF:000912">
    <property type="entry name" value="Zinc finger protein 660"/>
    <property type="match status" value="1"/>
</dbReference>
<dbReference type="CDD" id="cd07936">
    <property type="entry name" value="SCAN"/>
    <property type="match status" value="1"/>
</dbReference>
<dbReference type="SMART" id="SM00431">
    <property type="entry name" value="SCAN"/>
    <property type="match status" value="1"/>
</dbReference>
<dbReference type="GO" id="GO:0045596">
    <property type="term" value="P:negative regulation of cell differentiation"/>
    <property type="evidence" value="ECO:0007669"/>
    <property type="project" value="UniProtKB-ARBA"/>
</dbReference>
<dbReference type="PANTHER" id="PTHR24388:SF96">
    <property type="entry name" value="GENE, 32687-RELATED"/>
    <property type="match status" value="1"/>
</dbReference>
<dbReference type="SMART" id="SM00355">
    <property type="entry name" value="ZnF_C2H2"/>
    <property type="match status" value="8"/>
</dbReference>
<evidence type="ECO:0000256" key="8">
    <source>
        <dbReference type="ARBA" id="ARBA00023125"/>
    </source>
</evidence>
<evidence type="ECO:0000256" key="4">
    <source>
        <dbReference type="ARBA" id="ARBA00022737"/>
    </source>
</evidence>
<feature type="region of interest" description="Disordered" evidence="13">
    <location>
        <begin position="136"/>
        <end position="191"/>
    </location>
</feature>
<evidence type="ECO:0000256" key="7">
    <source>
        <dbReference type="ARBA" id="ARBA00023015"/>
    </source>
</evidence>
<dbReference type="InterPro" id="IPR036236">
    <property type="entry name" value="Znf_C2H2_sf"/>
</dbReference>
<dbReference type="InterPro" id="IPR013087">
    <property type="entry name" value="Znf_C2H2_type"/>
</dbReference>
<keyword evidence="5 11" id="KW-0863">Zinc-finger</keyword>
<dbReference type="PROSITE" id="PS00028">
    <property type="entry name" value="ZINC_FINGER_C2H2_1"/>
    <property type="match status" value="8"/>
</dbReference>
<keyword evidence="10 12" id="KW-0539">Nucleus</keyword>
<dbReference type="FunFam" id="3.30.160.60:FF:000427">
    <property type="entry name" value="Zinc finger with KRAB and SCAN domains 7"/>
    <property type="match status" value="1"/>
</dbReference>
<accession>A0A8C5JZ99</accession>
<keyword evidence="17" id="KW-1185">Reference proteome</keyword>
<evidence type="ECO:0000256" key="2">
    <source>
        <dbReference type="ARBA" id="ARBA00006991"/>
    </source>
</evidence>
<dbReference type="InterPro" id="IPR050527">
    <property type="entry name" value="Snail/Krueppel_Znf"/>
</dbReference>
<feature type="compositionally biased region" description="Basic and acidic residues" evidence="13">
    <location>
        <begin position="136"/>
        <end position="147"/>
    </location>
</feature>
<evidence type="ECO:0000256" key="3">
    <source>
        <dbReference type="ARBA" id="ARBA00022723"/>
    </source>
</evidence>
<dbReference type="FunFam" id="1.10.4020.10:FF:000001">
    <property type="entry name" value="zinc finger protein 263 isoform X1"/>
    <property type="match status" value="1"/>
</dbReference>
<dbReference type="InterPro" id="IPR038269">
    <property type="entry name" value="SCAN_sf"/>
</dbReference>
<evidence type="ECO:0000256" key="10">
    <source>
        <dbReference type="ARBA" id="ARBA00023242"/>
    </source>
</evidence>
<dbReference type="Ensembl" id="ENSJJAT00000002752.1">
    <property type="protein sequence ID" value="ENSJJAP00000001700.1"/>
    <property type="gene ID" value="ENSJJAG00000002315.1"/>
</dbReference>
<keyword evidence="7" id="KW-0805">Transcription regulation</keyword>
<dbReference type="GO" id="GO:0008270">
    <property type="term" value="F:zinc ion binding"/>
    <property type="evidence" value="ECO:0007669"/>
    <property type="project" value="UniProtKB-KW"/>
</dbReference>
<dbReference type="FunFam" id="3.30.160.60:FF:001498">
    <property type="entry name" value="Zinc finger protein 404"/>
    <property type="match status" value="1"/>
</dbReference>
<feature type="domain" description="C2H2-type" evidence="14">
    <location>
        <begin position="378"/>
        <end position="405"/>
    </location>
</feature>
<reference evidence="16" key="2">
    <citation type="submission" date="2025-09" db="UniProtKB">
        <authorList>
            <consortium name="Ensembl"/>
        </authorList>
    </citation>
    <scope>IDENTIFICATION</scope>
</reference>
<evidence type="ECO:0000256" key="1">
    <source>
        <dbReference type="ARBA" id="ARBA00004123"/>
    </source>
</evidence>
<feature type="domain" description="C2H2-type" evidence="14">
    <location>
        <begin position="462"/>
        <end position="484"/>
    </location>
</feature>
<dbReference type="GeneTree" id="ENSGT00940000163014"/>
<dbReference type="AlphaFoldDB" id="A0A8C5JZ99"/>
<dbReference type="FunFam" id="3.30.160.60:FF:000605">
    <property type="entry name" value="zinc finger protein 2 isoform X1"/>
    <property type="match status" value="1"/>
</dbReference>
<dbReference type="PANTHER" id="PTHR24388">
    <property type="entry name" value="ZINC FINGER PROTEIN"/>
    <property type="match status" value="1"/>
</dbReference>
<comment type="subcellular location">
    <subcellularLocation>
        <location evidence="1 12">Nucleus</location>
    </subcellularLocation>
</comment>
<evidence type="ECO:0000259" key="14">
    <source>
        <dbReference type="PROSITE" id="PS50157"/>
    </source>
</evidence>
<name>A0A8C5JZ99_JACJA</name>
<evidence type="ECO:0000313" key="16">
    <source>
        <dbReference type="Ensembl" id="ENSJJAP00000001700.1"/>
    </source>
</evidence>
<feature type="domain" description="C2H2-type" evidence="14">
    <location>
        <begin position="406"/>
        <end position="433"/>
    </location>
</feature>
<dbReference type="Pfam" id="PF02023">
    <property type="entry name" value="SCAN"/>
    <property type="match status" value="1"/>
</dbReference>
<evidence type="ECO:0000313" key="17">
    <source>
        <dbReference type="Proteomes" id="UP000694385"/>
    </source>
</evidence>
<feature type="domain" description="C2H2-type" evidence="14">
    <location>
        <begin position="266"/>
        <end position="293"/>
    </location>
</feature>
<feature type="domain" description="C2H2-type" evidence="14">
    <location>
        <begin position="322"/>
        <end position="349"/>
    </location>
</feature>
<dbReference type="OMA" id="PPYTYSG"/>
<feature type="domain" description="SCAN box" evidence="15">
    <location>
        <begin position="50"/>
        <end position="132"/>
    </location>
</feature>
<dbReference type="InterPro" id="IPR003309">
    <property type="entry name" value="SCAN_dom"/>
</dbReference>
<dbReference type="FunFam" id="3.30.160.60:FF:000557">
    <property type="entry name" value="zinc finger and SCAN domain-containing protein 29"/>
    <property type="match status" value="1"/>
</dbReference>
<evidence type="ECO:0000256" key="6">
    <source>
        <dbReference type="ARBA" id="ARBA00022833"/>
    </source>
</evidence>
<dbReference type="GO" id="GO:0000978">
    <property type="term" value="F:RNA polymerase II cis-regulatory region sequence-specific DNA binding"/>
    <property type="evidence" value="ECO:0007669"/>
    <property type="project" value="TreeGrafter"/>
</dbReference>
<feature type="domain" description="C2H2-type" evidence="14">
    <location>
        <begin position="294"/>
        <end position="321"/>
    </location>
</feature>
<dbReference type="Pfam" id="PF00096">
    <property type="entry name" value="zf-C2H2"/>
    <property type="match status" value="8"/>
</dbReference>
<evidence type="ECO:0000256" key="12">
    <source>
        <dbReference type="PROSITE-ProRule" id="PRU00187"/>
    </source>
</evidence>
<dbReference type="PROSITE" id="PS50804">
    <property type="entry name" value="SCAN_BOX"/>
    <property type="match status" value="1"/>
</dbReference>
<dbReference type="GO" id="GO:0005634">
    <property type="term" value="C:nucleus"/>
    <property type="evidence" value="ECO:0007669"/>
    <property type="project" value="UniProtKB-SubCell"/>
</dbReference>
<proteinExistence type="inferred from homology"/>
<evidence type="ECO:0000259" key="15">
    <source>
        <dbReference type="PROSITE" id="PS50804"/>
    </source>
</evidence>
<protein>
    <submittedName>
        <fullName evidence="16">Zinc finger and SCAN domain containing 22</fullName>
    </submittedName>
</protein>
<keyword evidence="4" id="KW-0677">Repeat</keyword>
<dbReference type="Gene3D" id="3.30.160.60">
    <property type="entry name" value="Classic Zinc Finger"/>
    <property type="match status" value="7"/>
</dbReference>
<dbReference type="SUPFAM" id="SSF57667">
    <property type="entry name" value="beta-beta-alpha zinc fingers"/>
    <property type="match status" value="5"/>
</dbReference>
<keyword evidence="3" id="KW-0479">Metal-binding</keyword>
<dbReference type="FunFam" id="3.30.160.60:FF:002090">
    <property type="entry name" value="Zinc finger protein 473"/>
    <property type="match status" value="1"/>
</dbReference>
<evidence type="ECO:0000256" key="9">
    <source>
        <dbReference type="ARBA" id="ARBA00023163"/>
    </source>
</evidence>
<reference evidence="16" key="1">
    <citation type="submission" date="2025-08" db="UniProtKB">
        <authorList>
            <consortium name="Ensembl"/>
        </authorList>
    </citation>
    <scope>IDENTIFICATION</scope>
</reference>
<dbReference type="Proteomes" id="UP000694385">
    <property type="component" value="Unassembled WGS sequence"/>
</dbReference>
<keyword evidence="9" id="KW-0804">Transcription</keyword>